<dbReference type="SUPFAM" id="SSF50475">
    <property type="entry name" value="FMN-binding split barrel"/>
    <property type="match status" value="1"/>
</dbReference>
<evidence type="ECO:0000313" key="4">
    <source>
        <dbReference type="Proteomes" id="UP000185783"/>
    </source>
</evidence>
<dbReference type="Pfam" id="PF01613">
    <property type="entry name" value="Flavin_Reduct"/>
    <property type="match status" value="1"/>
</dbReference>
<dbReference type="PANTHER" id="PTHR30466">
    <property type="entry name" value="FLAVIN REDUCTASE"/>
    <property type="match status" value="1"/>
</dbReference>
<reference evidence="3 4" key="1">
    <citation type="submission" date="2016-03" db="EMBL/GenBank/DDBJ databases">
        <title>Genome sequence of Nesiotobacter sp. nov., a moderately halophilic alphaproteobacterium isolated from the Yellow Sea, China.</title>
        <authorList>
            <person name="Zhang G."/>
            <person name="Zhang R."/>
        </authorList>
    </citation>
    <scope>NUCLEOTIDE SEQUENCE [LARGE SCALE GENOMIC DNA]</scope>
    <source>
        <strain evidence="3 4">WB1-6</strain>
    </source>
</reference>
<proteinExistence type="predicted"/>
<organism evidence="3 4">
    <name type="scientific">Pseudovibrio exalbescens</name>
    <dbReference type="NCBI Taxonomy" id="197461"/>
    <lineage>
        <taxon>Bacteria</taxon>
        <taxon>Pseudomonadati</taxon>
        <taxon>Pseudomonadota</taxon>
        <taxon>Alphaproteobacteria</taxon>
        <taxon>Hyphomicrobiales</taxon>
        <taxon>Stappiaceae</taxon>
        <taxon>Pseudovibrio</taxon>
    </lineage>
</organism>
<accession>A0A1U7JKJ2</accession>
<feature type="domain" description="Flavin reductase like" evidence="2">
    <location>
        <begin position="16"/>
        <end position="163"/>
    </location>
</feature>
<evidence type="ECO:0000259" key="2">
    <source>
        <dbReference type="SMART" id="SM00903"/>
    </source>
</evidence>
<gene>
    <name evidence="3" type="ORF">A3843_02615</name>
</gene>
<dbReference type="STRING" id="197461.A3843_02615"/>
<keyword evidence="3" id="KW-0503">Monooxygenase</keyword>
<dbReference type="EMBL" id="LVVZ01000005">
    <property type="protein sequence ID" value="OKL45253.1"/>
    <property type="molecule type" value="Genomic_DNA"/>
</dbReference>
<keyword evidence="1" id="KW-0560">Oxidoreductase</keyword>
<dbReference type="SMART" id="SM00903">
    <property type="entry name" value="Flavin_Reduct"/>
    <property type="match status" value="1"/>
</dbReference>
<comment type="caution">
    <text evidence="3">The sequence shown here is derived from an EMBL/GenBank/DDBJ whole genome shotgun (WGS) entry which is preliminary data.</text>
</comment>
<dbReference type="PANTHER" id="PTHR30466:SF1">
    <property type="entry name" value="FMN REDUCTASE (NADH) RUTF"/>
    <property type="match status" value="1"/>
</dbReference>
<dbReference type="InterPro" id="IPR012349">
    <property type="entry name" value="Split_barrel_FMN-bd"/>
</dbReference>
<sequence>MSHNEHISAEQFREAMSRLAASVNILTSDGPAGRVGVTVSSACSVSDQPPTVLVCLNRGTDVNETIKQNGVFSLNTLIHNHTSISDVFAGRGDLDMADRFGYGTWTTLETGSPILEQARMACDCRVSEIAEVGTHSVIFGEVVAAHFGGKEKALIYLDRNYHAL</sequence>
<name>A0A1U7JKJ2_9HYPH</name>
<evidence type="ECO:0000313" key="3">
    <source>
        <dbReference type="EMBL" id="OKL45253.1"/>
    </source>
</evidence>
<protein>
    <submittedName>
        <fullName evidence="3">4-hydroxyphenylacetate 3-monooxygenase</fullName>
    </submittedName>
</protein>
<dbReference type="GO" id="GO:0004497">
    <property type="term" value="F:monooxygenase activity"/>
    <property type="evidence" value="ECO:0007669"/>
    <property type="project" value="UniProtKB-KW"/>
</dbReference>
<dbReference type="GO" id="GO:0006208">
    <property type="term" value="P:pyrimidine nucleobase catabolic process"/>
    <property type="evidence" value="ECO:0007669"/>
    <property type="project" value="TreeGrafter"/>
</dbReference>
<dbReference type="Gene3D" id="2.30.110.10">
    <property type="entry name" value="Electron Transport, Fmn-binding Protein, Chain A"/>
    <property type="match status" value="1"/>
</dbReference>
<dbReference type="InterPro" id="IPR002563">
    <property type="entry name" value="Flavin_Rdtase-like_dom"/>
</dbReference>
<dbReference type="AlphaFoldDB" id="A0A1U7JKJ2"/>
<keyword evidence="4" id="KW-1185">Reference proteome</keyword>
<dbReference type="Proteomes" id="UP000185783">
    <property type="component" value="Unassembled WGS sequence"/>
</dbReference>
<dbReference type="GO" id="GO:0010181">
    <property type="term" value="F:FMN binding"/>
    <property type="evidence" value="ECO:0007669"/>
    <property type="project" value="InterPro"/>
</dbReference>
<dbReference type="InterPro" id="IPR050268">
    <property type="entry name" value="NADH-dep_flavin_reductase"/>
</dbReference>
<evidence type="ECO:0000256" key="1">
    <source>
        <dbReference type="ARBA" id="ARBA00023002"/>
    </source>
</evidence>
<dbReference type="GO" id="GO:0042602">
    <property type="term" value="F:riboflavin reductase (NADPH) activity"/>
    <property type="evidence" value="ECO:0007669"/>
    <property type="project" value="TreeGrafter"/>
</dbReference>